<keyword evidence="8" id="KW-0732">Signal</keyword>
<dbReference type="GO" id="GO:0035435">
    <property type="term" value="P:phosphate ion transmembrane transport"/>
    <property type="evidence" value="ECO:0007669"/>
    <property type="project" value="InterPro"/>
</dbReference>
<evidence type="ECO:0000313" key="10">
    <source>
        <dbReference type="EMBL" id="KDN25218.1"/>
    </source>
</evidence>
<evidence type="ECO:0000256" key="7">
    <source>
        <dbReference type="PIRNR" id="PIRNR002756"/>
    </source>
</evidence>
<dbReference type="PROSITE" id="PS51257">
    <property type="entry name" value="PROKAR_LIPOPROTEIN"/>
    <property type="match status" value="1"/>
</dbReference>
<dbReference type="CDD" id="cd13565">
    <property type="entry name" value="PBP2_PstS"/>
    <property type="match status" value="1"/>
</dbReference>
<feature type="domain" description="PBP" evidence="9">
    <location>
        <begin position="53"/>
        <end position="342"/>
    </location>
</feature>
<dbReference type="AlphaFoldDB" id="A0A066UM04"/>
<dbReference type="Gene3D" id="3.40.190.10">
    <property type="entry name" value="Periplasmic binding protein-like II"/>
    <property type="match status" value="2"/>
</dbReference>
<evidence type="ECO:0000256" key="8">
    <source>
        <dbReference type="SAM" id="SignalP"/>
    </source>
</evidence>
<organism evidence="10 11">
    <name type="scientific">Moraxella bovoculi 237</name>
    <dbReference type="NCBI Taxonomy" id="743974"/>
    <lineage>
        <taxon>Bacteria</taxon>
        <taxon>Pseudomonadati</taxon>
        <taxon>Pseudomonadota</taxon>
        <taxon>Gammaproteobacteria</taxon>
        <taxon>Moraxellales</taxon>
        <taxon>Moraxellaceae</taxon>
        <taxon>Moraxella</taxon>
    </lineage>
</organism>
<evidence type="ECO:0000256" key="1">
    <source>
        <dbReference type="ARBA" id="ARBA00002841"/>
    </source>
</evidence>
<comment type="caution">
    <text evidence="10">The sequence shown here is derived from an EMBL/GenBank/DDBJ whole genome shotgun (WGS) entry which is preliminary data.</text>
</comment>
<evidence type="ECO:0000256" key="3">
    <source>
        <dbReference type="ARBA" id="ARBA00011529"/>
    </source>
</evidence>
<dbReference type="PANTHER" id="PTHR42996:SF1">
    <property type="entry name" value="PHOSPHATE-BINDING PROTEIN PSTS"/>
    <property type="match status" value="1"/>
</dbReference>
<evidence type="ECO:0000313" key="11">
    <source>
        <dbReference type="Proteomes" id="UP000035860"/>
    </source>
</evidence>
<comment type="subunit">
    <text evidence="3 7">The complex is composed of two ATP-binding proteins (PstB), two transmembrane proteins (PstC and PstA) and a solute-binding protein (PstS).</text>
</comment>
<evidence type="ECO:0000256" key="5">
    <source>
        <dbReference type="ARBA" id="ARBA00022448"/>
    </source>
</evidence>
<evidence type="ECO:0000256" key="4">
    <source>
        <dbReference type="ARBA" id="ARBA00021889"/>
    </source>
</evidence>
<dbReference type="NCBIfam" id="TIGR00975">
    <property type="entry name" value="3a0107s03"/>
    <property type="match status" value="1"/>
</dbReference>
<dbReference type="SUPFAM" id="SSF53850">
    <property type="entry name" value="Periplasmic binding protein-like II"/>
    <property type="match status" value="1"/>
</dbReference>
<accession>A0A066UM04</accession>
<evidence type="ECO:0000256" key="6">
    <source>
        <dbReference type="ARBA" id="ARBA00022592"/>
    </source>
</evidence>
<dbReference type="InterPro" id="IPR024370">
    <property type="entry name" value="PBP_domain"/>
</dbReference>
<dbReference type="eggNOG" id="COG0226">
    <property type="taxonomic scope" value="Bacteria"/>
</dbReference>
<protein>
    <recommendedName>
        <fullName evidence="4 7">Phosphate-binding protein PstS</fullName>
    </recommendedName>
</protein>
<feature type="chain" id="PRO_5001627326" description="Phosphate-binding protein PstS" evidence="8">
    <location>
        <begin position="24"/>
        <end position="384"/>
    </location>
</feature>
<dbReference type="PIRSF" id="PIRSF002756">
    <property type="entry name" value="PstS"/>
    <property type="match status" value="1"/>
</dbReference>
<comment type="function">
    <text evidence="1 7">Part of the ABC transporter complex PstSACB involved in phosphate import.</text>
</comment>
<dbReference type="GO" id="GO:0043190">
    <property type="term" value="C:ATP-binding cassette (ABC) transporter complex"/>
    <property type="evidence" value="ECO:0007669"/>
    <property type="project" value="InterPro"/>
</dbReference>
<evidence type="ECO:0000256" key="2">
    <source>
        <dbReference type="ARBA" id="ARBA00008725"/>
    </source>
</evidence>
<sequence length="384" mass="40757">MKANKFIISALCLSLGAMTLAGCQDKAAPAKEGAEQAPAAAAPQENATAPAAAIDKVAMNVTGAGASFPQPIYVQWAQGFLEKAGGQVNYQSIGSSGGVKQIVAKTVDFGATDSPMSSEELDKEGLVQFPTVIGGVVPIVNIEGIEAGALKLTGDVLAQIYLGDITKWNDPKIAELNPDLTLPDENIVTVFRSDGSGTSFIFTNYLSQVSTKWKDTVGADKTVKWPTAQTGTAGKGNEGVATYVGRVKNSIGYVEYAYAKQNNMAHTQLQNAAGQFVQPSQETFAAAADVDWSNTKGFNLVLTNQPSDNAWPLASATFILVHKNPANLDNTKAALTFFDWAFKEGDDMAKGLDYVPLPANVKDLVRKEWEQVVGQDGKPLYVVN</sequence>
<dbReference type="Pfam" id="PF12849">
    <property type="entry name" value="PBP_like_2"/>
    <property type="match status" value="1"/>
</dbReference>
<comment type="similarity">
    <text evidence="2 7">Belongs to the PstS family.</text>
</comment>
<evidence type="ECO:0000259" key="9">
    <source>
        <dbReference type="Pfam" id="PF12849"/>
    </source>
</evidence>
<name>A0A066UM04_9GAMM</name>
<keyword evidence="11" id="KW-1185">Reference proteome</keyword>
<proteinExistence type="inferred from homology"/>
<dbReference type="PANTHER" id="PTHR42996">
    <property type="entry name" value="PHOSPHATE-BINDING PROTEIN PSTS"/>
    <property type="match status" value="1"/>
</dbReference>
<dbReference type="InterPro" id="IPR050962">
    <property type="entry name" value="Phosphate-bind_PstS"/>
</dbReference>
<dbReference type="Proteomes" id="UP000035860">
    <property type="component" value="Unassembled WGS sequence"/>
</dbReference>
<feature type="signal peptide" evidence="8">
    <location>
        <begin position="1"/>
        <end position="23"/>
    </location>
</feature>
<reference evidence="10 11" key="1">
    <citation type="journal article" date="2014" name="Genome Announc.">
        <title>Draft Genome Sequence of Moraxella bovoculi Strain 237T (ATCC BAA-1259T) Isolated from a Calf with Infectious Bovine Keratoconjunctivitis.</title>
        <authorList>
            <person name="Calcutt M.J."/>
            <person name="Foecking M.F."/>
            <person name="Martin N.T."/>
            <person name="Mhlanga-Mutangadura T."/>
            <person name="Reilly T.J."/>
        </authorList>
    </citation>
    <scope>NUCLEOTIDE SEQUENCE [LARGE SCALE GENOMIC DNA]</scope>
    <source>
        <strain evidence="10 11">237</strain>
    </source>
</reference>
<dbReference type="EMBL" id="AOMT01000022">
    <property type="protein sequence ID" value="KDN25218.1"/>
    <property type="molecule type" value="Genomic_DNA"/>
</dbReference>
<dbReference type="GeneID" id="301975072"/>
<dbReference type="RefSeq" id="WP_036365106.1">
    <property type="nucleotide sequence ID" value="NZ_AOMT01000022.1"/>
</dbReference>
<dbReference type="InterPro" id="IPR005673">
    <property type="entry name" value="ABC_phos-bd_PstS"/>
</dbReference>
<keyword evidence="6 7" id="KW-0592">Phosphate transport</keyword>
<dbReference type="NCBIfam" id="NF008171">
    <property type="entry name" value="PRK10918.1"/>
    <property type="match status" value="1"/>
</dbReference>
<gene>
    <name evidence="10" type="ORF">MBO_05404</name>
</gene>
<keyword evidence="5 7" id="KW-0813">Transport</keyword>
<dbReference type="GO" id="GO:0042301">
    <property type="term" value="F:phosphate ion binding"/>
    <property type="evidence" value="ECO:0007669"/>
    <property type="project" value="InterPro"/>
</dbReference>